<keyword evidence="3" id="KW-1185">Reference proteome</keyword>
<proteinExistence type="predicted"/>
<dbReference type="SUPFAM" id="SSF54427">
    <property type="entry name" value="NTF2-like"/>
    <property type="match status" value="1"/>
</dbReference>
<evidence type="ECO:0000259" key="1">
    <source>
        <dbReference type="Pfam" id="PF12680"/>
    </source>
</evidence>
<dbReference type="EMBL" id="JADPUN010000148">
    <property type="protein sequence ID" value="MBF9130272.1"/>
    <property type="molecule type" value="Genomic_DNA"/>
</dbReference>
<dbReference type="InterPro" id="IPR037401">
    <property type="entry name" value="SnoaL-like"/>
</dbReference>
<dbReference type="Gene3D" id="3.10.450.50">
    <property type="match status" value="1"/>
</dbReference>
<gene>
    <name evidence="2" type="ORF">I0C86_15095</name>
</gene>
<evidence type="ECO:0000313" key="2">
    <source>
        <dbReference type="EMBL" id="MBF9130272.1"/>
    </source>
</evidence>
<dbReference type="Proteomes" id="UP000638560">
    <property type="component" value="Unassembled WGS sequence"/>
</dbReference>
<reference evidence="2 3" key="1">
    <citation type="submission" date="2020-11" db="EMBL/GenBank/DDBJ databases">
        <title>A novel isolate from a Black sea contaminated sediment with potential to produce alkanes: Plantactinospora alkalitolerans sp. nov.</title>
        <authorList>
            <person name="Carro L."/>
            <person name="Veyisoglu A."/>
            <person name="Guven K."/>
            <person name="Schumann P."/>
            <person name="Klenk H.-P."/>
            <person name="Sahin N."/>
        </authorList>
    </citation>
    <scope>NUCLEOTIDE SEQUENCE [LARGE SCALE GENOMIC DNA]</scope>
    <source>
        <strain evidence="2 3">S1510</strain>
    </source>
</reference>
<dbReference type="RefSeq" id="WP_196201847.1">
    <property type="nucleotide sequence ID" value="NZ_JADPUN010000148.1"/>
</dbReference>
<comment type="caution">
    <text evidence="2">The sequence shown here is derived from an EMBL/GenBank/DDBJ whole genome shotgun (WGS) entry which is preliminary data.</text>
</comment>
<dbReference type="InterPro" id="IPR032710">
    <property type="entry name" value="NTF2-like_dom_sf"/>
</dbReference>
<protein>
    <submittedName>
        <fullName evidence="2">Nuclear transport factor 2 family protein</fullName>
    </submittedName>
</protein>
<feature type="domain" description="SnoaL-like" evidence="1">
    <location>
        <begin position="15"/>
        <end position="105"/>
    </location>
</feature>
<name>A0ABS0GWK7_9ACTN</name>
<evidence type="ECO:0000313" key="3">
    <source>
        <dbReference type="Proteomes" id="UP000638560"/>
    </source>
</evidence>
<accession>A0ABS0GWK7</accession>
<sequence length="167" mass="18380">MGNRVDTTTASWRTAGESHDVELAAACLAEDVQVISPLTARFRFQGRDQARDMLIAAFEVIDTIRYHTELGDGSARALFFNGRCGREDFEEAQLLRFNDDGLIEELTLFGRPLPGVTAVMAAIGPAMLKRRQQPLLARLIGAASAPLVMLTRTGEKRVVPLADPNRR</sequence>
<dbReference type="Pfam" id="PF12680">
    <property type="entry name" value="SnoaL_2"/>
    <property type="match status" value="1"/>
</dbReference>
<organism evidence="2 3">
    <name type="scientific">Plantactinospora alkalitolerans</name>
    <dbReference type="NCBI Taxonomy" id="2789879"/>
    <lineage>
        <taxon>Bacteria</taxon>
        <taxon>Bacillati</taxon>
        <taxon>Actinomycetota</taxon>
        <taxon>Actinomycetes</taxon>
        <taxon>Micromonosporales</taxon>
        <taxon>Micromonosporaceae</taxon>
        <taxon>Plantactinospora</taxon>
    </lineage>
</organism>